<dbReference type="CDD" id="cd03522">
    <property type="entry name" value="MoeA_like"/>
    <property type="match status" value="1"/>
</dbReference>
<evidence type="ECO:0000313" key="1">
    <source>
        <dbReference type="EMBL" id="MCV2865484.1"/>
    </source>
</evidence>
<dbReference type="InterPro" id="IPR036425">
    <property type="entry name" value="MoaB/Mog-like_dom_sf"/>
</dbReference>
<dbReference type="RefSeq" id="WP_263722000.1">
    <property type="nucleotide sequence ID" value="NZ_JAOWLA010000010.1"/>
</dbReference>
<gene>
    <name evidence="1" type="ORF">OE647_12190</name>
</gene>
<dbReference type="Proteomes" id="UP001652503">
    <property type="component" value="Unassembled WGS sequence"/>
</dbReference>
<sequence length="336" mass="34202">MRFGPVASDQAEGAVLAHSMQLNGRKLPKGTLLEAGHVADILAAGIQAVTVARLDPGDVGEDAAAAALASALVPDPEAAGLTLSRPHAGRVNLNAARPGIVEMDAAAIHAMNRLDPAITLATLAPLTRVTPGMLVGTVKIITYAAPGAALEAACAAAAGTIRVRPVEIASAGLILTEVSGEDGKLARKAEATVAGRLDALGIALEEVRAVPHREEAIAEALGVIAGGMVLILTEAATSDLYDTAPQALRRAGGAVARFGMPVDPGNLLFHGRLGSRPVIGLPGCARSPALNGADWVLERIACGLELSTDDIAAMGVGGLLKEIPIRPQPREARRRG</sequence>
<proteinExistence type="predicted"/>
<keyword evidence="2" id="KW-1185">Reference proteome</keyword>
<organism evidence="1 2">
    <name type="scientific">Albidovulum sediminicola</name>
    <dbReference type="NCBI Taxonomy" id="2984331"/>
    <lineage>
        <taxon>Bacteria</taxon>
        <taxon>Pseudomonadati</taxon>
        <taxon>Pseudomonadota</taxon>
        <taxon>Alphaproteobacteria</taxon>
        <taxon>Rhodobacterales</taxon>
        <taxon>Paracoccaceae</taxon>
        <taxon>Albidovulum</taxon>
    </lineage>
</organism>
<name>A0ABT2Z2X5_9RHOB</name>
<comment type="caution">
    <text evidence="1">The sequence shown here is derived from an EMBL/GenBank/DDBJ whole genome shotgun (WGS) entry which is preliminary data.</text>
</comment>
<dbReference type="EMBL" id="JAOWLA010000010">
    <property type="protein sequence ID" value="MCV2865484.1"/>
    <property type="molecule type" value="Genomic_DNA"/>
</dbReference>
<reference evidence="1 2" key="1">
    <citation type="submission" date="2022-10" db="EMBL/GenBank/DDBJ databases">
        <title>Defluviimonas sp. nov., isolated from ocean surface water.</title>
        <authorList>
            <person name="He W."/>
            <person name="Wang L."/>
            <person name="Zhang D.-F."/>
        </authorList>
    </citation>
    <scope>NUCLEOTIDE SEQUENCE [LARGE SCALE GENOMIC DNA]</scope>
    <source>
        <strain evidence="1 2">WL0075</strain>
    </source>
</reference>
<evidence type="ECO:0000313" key="2">
    <source>
        <dbReference type="Proteomes" id="UP001652503"/>
    </source>
</evidence>
<protein>
    <submittedName>
        <fullName evidence="1">Molybdopterin-binding protein</fullName>
    </submittedName>
</protein>
<dbReference type="Gene3D" id="3.40.980.10">
    <property type="entry name" value="MoaB/Mog-like domain"/>
    <property type="match status" value="1"/>
</dbReference>
<dbReference type="SUPFAM" id="SSF53218">
    <property type="entry name" value="Molybdenum cofactor biosynthesis proteins"/>
    <property type="match status" value="1"/>
</dbReference>
<accession>A0ABT2Z2X5</accession>